<dbReference type="SUPFAM" id="SSF88697">
    <property type="entry name" value="PUA domain-like"/>
    <property type="match status" value="1"/>
</dbReference>
<dbReference type="Gene3D" id="2.30.130.40">
    <property type="entry name" value="LON domain-like"/>
    <property type="match status" value="1"/>
</dbReference>
<reference evidence="2 3" key="1">
    <citation type="submission" date="2016-10" db="EMBL/GenBank/DDBJ databases">
        <authorList>
            <person name="de Groot N.N."/>
        </authorList>
    </citation>
    <scope>NUCLEOTIDE SEQUENCE [LARGE SCALE GENOMIC DNA]</scope>
    <source>
        <strain evidence="2 3">HLD2</strain>
    </source>
</reference>
<dbReference type="InterPro" id="IPR003111">
    <property type="entry name" value="Lon_prtase_N"/>
</dbReference>
<feature type="domain" description="Lon N-terminal" evidence="1">
    <location>
        <begin position="5"/>
        <end position="195"/>
    </location>
</feature>
<dbReference type="EMBL" id="FMWD01000004">
    <property type="protein sequence ID" value="SCZ57639.1"/>
    <property type="molecule type" value="Genomic_DNA"/>
</dbReference>
<evidence type="ECO:0000313" key="2">
    <source>
        <dbReference type="EMBL" id="SCZ57639.1"/>
    </source>
</evidence>
<dbReference type="OrthoDB" id="8558970at2"/>
<name>A0A1G5Q8Q5_9GAMM</name>
<dbReference type="PANTHER" id="PTHR46732">
    <property type="entry name" value="ATP-DEPENDENT PROTEASE LA (LON) DOMAIN PROTEIN"/>
    <property type="match status" value="1"/>
</dbReference>
<dbReference type="STRING" id="415747.SAMN03097708_01472"/>
<sequence>MSGEANEIPLFPLHTVLFPGGPLTLRLFEPRYLDMVSRCLRDDSGFGVALIRQGGEVGEAAETHNIGMLVRITYWERRPDKLLGITVRGERRFRILSTRVMPDQLVMAEVSWLPAAESAPVPSRFAPLAELLHGIIDQLDHPYITLPRHFDDAAWVAGRLAEILPLALSRKQRLLESDDSYWRLSEIQNAIASGAS</sequence>
<evidence type="ECO:0000313" key="3">
    <source>
        <dbReference type="Proteomes" id="UP000199648"/>
    </source>
</evidence>
<dbReference type="SMART" id="SM00464">
    <property type="entry name" value="LON"/>
    <property type="match status" value="1"/>
</dbReference>
<dbReference type="Proteomes" id="UP000199648">
    <property type="component" value="Unassembled WGS sequence"/>
</dbReference>
<accession>A0A1G5Q8Q5</accession>
<proteinExistence type="predicted"/>
<dbReference type="Gene3D" id="1.10.4060.10">
    <property type="entry name" value="BPP1347 like domain"/>
    <property type="match status" value="1"/>
</dbReference>
<dbReference type="RefSeq" id="WP_092994728.1">
    <property type="nucleotide sequence ID" value="NZ_FMWD01000004.1"/>
</dbReference>
<protein>
    <recommendedName>
        <fullName evidence="1">Lon N-terminal domain-containing protein</fullName>
    </recommendedName>
</protein>
<gene>
    <name evidence="2" type="ORF">SAMN03097708_01472</name>
</gene>
<organism evidence="2 3">
    <name type="scientific">Thiohalomonas denitrificans</name>
    <dbReference type="NCBI Taxonomy" id="415747"/>
    <lineage>
        <taxon>Bacteria</taxon>
        <taxon>Pseudomonadati</taxon>
        <taxon>Pseudomonadota</taxon>
        <taxon>Gammaproteobacteria</taxon>
        <taxon>Thiohalomonadales</taxon>
        <taxon>Thiohalomonadaceae</taxon>
        <taxon>Thiohalomonas</taxon>
    </lineage>
</organism>
<keyword evidence="3" id="KW-1185">Reference proteome</keyword>
<dbReference type="InterPro" id="IPR046336">
    <property type="entry name" value="Lon_prtase_N_sf"/>
</dbReference>
<dbReference type="AlphaFoldDB" id="A0A1G5Q8Q5"/>
<evidence type="ECO:0000259" key="1">
    <source>
        <dbReference type="PROSITE" id="PS51787"/>
    </source>
</evidence>
<dbReference type="PROSITE" id="PS51787">
    <property type="entry name" value="LON_N"/>
    <property type="match status" value="1"/>
</dbReference>
<dbReference type="Pfam" id="PF02190">
    <property type="entry name" value="LON_substr_bdg"/>
    <property type="match status" value="1"/>
</dbReference>
<dbReference type="InterPro" id="IPR015947">
    <property type="entry name" value="PUA-like_sf"/>
</dbReference>
<dbReference type="PANTHER" id="PTHR46732:SF8">
    <property type="entry name" value="ATP-DEPENDENT PROTEASE LA (LON) DOMAIN PROTEIN"/>
    <property type="match status" value="1"/>
</dbReference>